<name>X0TYH7_9ZZZZ</name>
<comment type="caution">
    <text evidence="1">The sequence shown here is derived from an EMBL/GenBank/DDBJ whole genome shotgun (WGS) entry which is preliminary data.</text>
</comment>
<dbReference type="EMBL" id="BARS01017500">
    <property type="protein sequence ID" value="GAF98339.1"/>
    <property type="molecule type" value="Genomic_DNA"/>
</dbReference>
<proteinExistence type="predicted"/>
<sequence length="232" mass="26174">MSKGAFQSEWISKESAWESGASHRWEKDYYRKMRQLAKVLYEEDPLKTLLKIAPENFKQVAGAIFEDISEEGEIIFAPLDRIADAAARNVASQWSRVLGCSMRVASPREPLSHFQEDALFILVASKKLKRGLLSKLMRKIPSRCLWFGPEIPKEAARIFDCSLGYLVVQDNLTLSKSDVLYAALSCLFIKVWKVVAPGKADIAEKHFRRGADIIQSILDNVSLKQALLEVMA</sequence>
<dbReference type="AlphaFoldDB" id="X0TYH7"/>
<evidence type="ECO:0000313" key="1">
    <source>
        <dbReference type="EMBL" id="GAF98339.1"/>
    </source>
</evidence>
<feature type="non-terminal residue" evidence="1">
    <location>
        <position position="232"/>
    </location>
</feature>
<protein>
    <submittedName>
        <fullName evidence="1">Uncharacterized protein</fullName>
    </submittedName>
</protein>
<organism evidence="1">
    <name type="scientific">marine sediment metagenome</name>
    <dbReference type="NCBI Taxonomy" id="412755"/>
    <lineage>
        <taxon>unclassified sequences</taxon>
        <taxon>metagenomes</taxon>
        <taxon>ecological metagenomes</taxon>
    </lineage>
</organism>
<reference evidence="1" key="1">
    <citation type="journal article" date="2014" name="Front. Microbiol.">
        <title>High frequency of phylogenetically diverse reductive dehalogenase-homologous genes in deep subseafloor sedimentary metagenomes.</title>
        <authorList>
            <person name="Kawai M."/>
            <person name="Futagami T."/>
            <person name="Toyoda A."/>
            <person name="Takaki Y."/>
            <person name="Nishi S."/>
            <person name="Hori S."/>
            <person name="Arai W."/>
            <person name="Tsubouchi T."/>
            <person name="Morono Y."/>
            <person name="Uchiyama I."/>
            <person name="Ito T."/>
            <person name="Fujiyama A."/>
            <person name="Inagaki F."/>
            <person name="Takami H."/>
        </authorList>
    </citation>
    <scope>NUCLEOTIDE SEQUENCE</scope>
    <source>
        <strain evidence="1">Expedition CK06-06</strain>
    </source>
</reference>
<gene>
    <name evidence="1" type="ORF">S01H1_28619</name>
</gene>
<accession>X0TYH7</accession>